<dbReference type="InterPro" id="IPR049163">
    <property type="entry name" value="Pif1-like_2B_dom"/>
</dbReference>
<comment type="similarity">
    <text evidence="1">Belongs to the helicase family.</text>
</comment>
<keyword evidence="1" id="KW-0227">DNA damage</keyword>
<proteinExistence type="inferred from homology"/>
<evidence type="ECO:0000256" key="1">
    <source>
        <dbReference type="RuleBase" id="RU363044"/>
    </source>
</evidence>
<dbReference type="Gene3D" id="3.40.50.300">
    <property type="entry name" value="P-loop containing nucleotide triphosphate hydrolases"/>
    <property type="match status" value="2"/>
</dbReference>
<dbReference type="InterPro" id="IPR010285">
    <property type="entry name" value="DNA_helicase_pif1-like_DEAD"/>
</dbReference>
<dbReference type="GO" id="GO:0006281">
    <property type="term" value="P:DNA repair"/>
    <property type="evidence" value="ECO:0007669"/>
    <property type="project" value="UniProtKB-KW"/>
</dbReference>
<sequence length="1434" mass="161712">RRLKRESSARTKSNRTSEQNEQHKIKRQKRELKRKAALSSSVPKACVYPFNSSGLQRHTLGKMDTPCLSCGALKWLDERVTESSKQSPVFATCCTQGKVLLPCLQEPPAVLKSFLIGDDAASREFRQNIRAYNSALAFTSMGAKVDDHITGARGPYTFRIHGEVYHRIGSLFPQSTVEPPSFAQIYIFDTDNETQNKLNIMPSLNQVTLAALQNMLHNINPYVQVFQQTGRLFQQNLSQNLTMIITDSRMTDSQCYNVPTTSEIAAIIVGNNNPSNTNVCNRDIVLHSHEGGLQRISELHRAYAPLHYVLLFPRGEDGWHPTIPIRDNNNAQAFLFDVEEQHEIDEDSIKSQRHVTMMQYYAYRLQVGRPGEGINLHLFGRLFQQYIVDAYANVEQSRLNYLKYNQKRIRADLYSGLQDALTAQDEASQNLTAANIGRRIVLPSSFTGGPRQMQQLYQDAMAIVRTMGKPDLFITFTCNPAWPEITSELFNNQVASDRPDLTARVFNMKLKALMNDILKHHIFGIVVAYVYVIEFQKRGLPHSHILLILDQSSKPKTVEDYDAIVSAEIPDKNLHPMAYDTICRSMMHGPCGLAYPNAPCMKAGKCSKKYPRSFCTRTSINEDGYPVYRRSHDGHSVEVKVEIGRANEVVPTPEINEIRLYLDARYVSASEAAWRLFHYKLHNEKTDIMRLQVHLPGQHTVTFQDNESLDEIVAHGNSSETTLTAWFKANQCFPAAHELTYADFPTQWVYNRVHKEWKPRQRGNTIGQMYFVHPKAGERYYLHMLLNIVHGATSFEHLKTVNNISYSTFKGACEALGLLQDDKEWDDCLNEAQCIQSGSQMRYLFATILMFCYPTHPELLWQKYITAFSDDILFQACLDAENNPAYTFTDSDIHNIALNQLETILIRNGFCLANFSDMPVPIPLSENHVHQNYLLAKELQYDLDLLKVRAQEAYSCLNPEQLSIFDAVIMAVENQQPGVFFVDGPGGSGKTFLYGAILDKIRSTGHIALAVATSGIAALLLDGGCTAHSLFRIPFELHEDSICNIAHGTDHAVLLQQTSLIVWDEAPMAHRFAPEAVDQTLRDLMKAVDPDLENQPFGGKVIVFGGDFHQILPVVPKGRREDIVNSCLLCSPLWHYVKVTKLTVNMRLLQAESSEETIESQNFAEWLLEIGEDRAEWIAERGNYIKIPDNICLTSQSIHELIAFVYPNISIHAGDSSYLMQRGILAPKNADVQLINSTIMNIYPGEEVEYLSADTIDETQSNNQDNIYPTEFLNSLNVSGLPPHKLSLKIGAPVILLHNINPSEGLCNGTRLVCCSFAQHVIEVQVITGKHAGLRTFLPRITLTPSNTNTTFPFVLKRRQFPIQPAFAMTINKAQGQTLNNVGIYLPTPVFSHGQLYVACSRTTSKQNLKILTIGQHENTGYTQNIVYPEVLQS</sequence>
<evidence type="ECO:0000256" key="2">
    <source>
        <dbReference type="SAM" id="MobiDB-lite"/>
    </source>
</evidence>
<dbReference type="Pfam" id="PF05970">
    <property type="entry name" value="PIF1"/>
    <property type="match status" value="1"/>
</dbReference>
<dbReference type="Pfam" id="PF21530">
    <property type="entry name" value="Pif1_2B_dom"/>
    <property type="match status" value="1"/>
</dbReference>
<protein>
    <recommendedName>
        <fullName evidence="1">ATP-dependent DNA helicase</fullName>
        <ecNumber evidence="1">5.6.2.3</ecNumber>
    </recommendedName>
</protein>
<dbReference type="GO" id="GO:0016787">
    <property type="term" value="F:hydrolase activity"/>
    <property type="evidence" value="ECO:0007669"/>
    <property type="project" value="UniProtKB-KW"/>
</dbReference>
<keyword evidence="1" id="KW-0233">DNA recombination</keyword>
<dbReference type="SUPFAM" id="SSF52540">
    <property type="entry name" value="P-loop containing nucleoside triphosphate hydrolases"/>
    <property type="match status" value="2"/>
</dbReference>
<dbReference type="Pfam" id="PF14214">
    <property type="entry name" value="Helitron_like_N"/>
    <property type="match status" value="1"/>
</dbReference>
<keyword evidence="1" id="KW-0067">ATP-binding</keyword>
<dbReference type="FunFam" id="3.40.50.300:FF:002884">
    <property type="entry name" value="ATP-dependent DNA helicase"/>
    <property type="match status" value="1"/>
</dbReference>
<dbReference type="OrthoDB" id="2437471at2759"/>
<evidence type="ECO:0000313" key="7">
    <source>
        <dbReference type="Proteomes" id="UP000789572"/>
    </source>
</evidence>
<comment type="cofactor">
    <cofactor evidence="1">
        <name>Mg(2+)</name>
        <dbReference type="ChEBI" id="CHEBI:18420"/>
    </cofactor>
</comment>
<dbReference type="InterPro" id="IPR027417">
    <property type="entry name" value="P-loop_NTPase"/>
</dbReference>
<dbReference type="Proteomes" id="UP000789572">
    <property type="component" value="Unassembled WGS sequence"/>
</dbReference>
<evidence type="ECO:0000313" key="6">
    <source>
        <dbReference type="EMBL" id="CAG8577762.1"/>
    </source>
</evidence>
<feature type="non-terminal residue" evidence="6">
    <location>
        <position position="1434"/>
    </location>
</feature>
<evidence type="ECO:0000259" key="5">
    <source>
        <dbReference type="Pfam" id="PF21530"/>
    </source>
</evidence>
<dbReference type="GO" id="GO:0005524">
    <property type="term" value="F:ATP binding"/>
    <property type="evidence" value="ECO:0007669"/>
    <property type="project" value="UniProtKB-KW"/>
</dbReference>
<organism evidence="6 7">
    <name type="scientific">Paraglomus occultum</name>
    <dbReference type="NCBI Taxonomy" id="144539"/>
    <lineage>
        <taxon>Eukaryota</taxon>
        <taxon>Fungi</taxon>
        <taxon>Fungi incertae sedis</taxon>
        <taxon>Mucoromycota</taxon>
        <taxon>Glomeromycotina</taxon>
        <taxon>Glomeromycetes</taxon>
        <taxon>Paraglomerales</taxon>
        <taxon>Paraglomeraceae</taxon>
        <taxon>Paraglomus</taxon>
    </lineage>
</organism>
<feature type="region of interest" description="Disordered" evidence="2">
    <location>
        <begin position="1"/>
        <end position="37"/>
    </location>
</feature>
<evidence type="ECO:0000259" key="3">
    <source>
        <dbReference type="Pfam" id="PF05970"/>
    </source>
</evidence>
<feature type="domain" description="Helitron helicase-like" evidence="4">
    <location>
        <begin position="360"/>
        <end position="547"/>
    </location>
</feature>
<keyword evidence="1" id="KW-0378">Hydrolase</keyword>
<accession>A0A9N9G1B6</accession>
<gene>
    <name evidence="6" type="ORF">POCULU_LOCUS6327</name>
</gene>
<keyword evidence="7" id="KW-1185">Reference proteome</keyword>
<comment type="caution">
    <text evidence="6">The sequence shown here is derived from an EMBL/GenBank/DDBJ whole genome shotgun (WGS) entry which is preliminary data.</text>
</comment>
<evidence type="ECO:0000259" key="4">
    <source>
        <dbReference type="Pfam" id="PF14214"/>
    </source>
</evidence>
<keyword evidence="1" id="KW-0547">Nucleotide-binding</keyword>
<keyword evidence="1" id="KW-0234">DNA repair</keyword>
<dbReference type="PANTHER" id="PTHR10492">
    <property type="match status" value="1"/>
</dbReference>
<feature type="domain" description="DNA helicase Pif1-like DEAD-box helicase" evidence="3">
    <location>
        <begin position="956"/>
        <end position="1174"/>
    </location>
</feature>
<dbReference type="EMBL" id="CAJVPJ010001142">
    <property type="protein sequence ID" value="CAG8577762.1"/>
    <property type="molecule type" value="Genomic_DNA"/>
</dbReference>
<dbReference type="EC" id="5.6.2.3" evidence="1"/>
<dbReference type="InterPro" id="IPR025476">
    <property type="entry name" value="Helitron_helicase-like"/>
</dbReference>
<reference evidence="6" key="1">
    <citation type="submission" date="2021-06" db="EMBL/GenBank/DDBJ databases">
        <authorList>
            <person name="Kallberg Y."/>
            <person name="Tangrot J."/>
            <person name="Rosling A."/>
        </authorList>
    </citation>
    <scope>NUCLEOTIDE SEQUENCE</scope>
    <source>
        <strain evidence="6">IA702</strain>
    </source>
</reference>
<keyword evidence="1" id="KW-0347">Helicase</keyword>
<dbReference type="PANTHER" id="PTHR10492:SF57">
    <property type="entry name" value="ATP-DEPENDENT DNA HELICASE"/>
    <property type="match status" value="1"/>
</dbReference>
<name>A0A9N9G1B6_9GLOM</name>
<dbReference type="GO" id="GO:0000723">
    <property type="term" value="P:telomere maintenance"/>
    <property type="evidence" value="ECO:0007669"/>
    <property type="project" value="InterPro"/>
</dbReference>
<comment type="catalytic activity">
    <reaction evidence="1">
        <text>ATP + H2O = ADP + phosphate + H(+)</text>
        <dbReference type="Rhea" id="RHEA:13065"/>
        <dbReference type="ChEBI" id="CHEBI:15377"/>
        <dbReference type="ChEBI" id="CHEBI:15378"/>
        <dbReference type="ChEBI" id="CHEBI:30616"/>
        <dbReference type="ChEBI" id="CHEBI:43474"/>
        <dbReference type="ChEBI" id="CHEBI:456216"/>
        <dbReference type="EC" id="5.6.2.3"/>
    </reaction>
</comment>
<feature type="compositionally biased region" description="Basic residues" evidence="2">
    <location>
        <begin position="24"/>
        <end position="36"/>
    </location>
</feature>
<dbReference type="GO" id="GO:0043139">
    <property type="term" value="F:5'-3' DNA helicase activity"/>
    <property type="evidence" value="ECO:0007669"/>
    <property type="project" value="UniProtKB-EC"/>
</dbReference>
<dbReference type="CDD" id="cd18809">
    <property type="entry name" value="SF1_C_RecD"/>
    <property type="match status" value="1"/>
</dbReference>
<feature type="domain" description="DNA helicase Pif1-like 2B" evidence="5">
    <location>
        <begin position="1271"/>
        <end position="1314"/>
    </location>
</feature>
<dbReference type="GO" id="GO:0006310">
    <property type="term" value="P:DNA recombination"/>
    <property type="evidence" value="ECO:0007669"/>
    <property type="project" value="UniProtKB-KW"/>
</dbReference>